<feature type="compositionally biased region" description="Polar residues" evidence="1">
    <location>
        <begin position="24"/>
        <end position="33"/>
    </location>
</feature>
<evidence type="ECO:0000313" key="4">
    <source>
        <dbReference type="Proteomes" id="UP001055039"/>
    </source>
</evidence>
<feature type="compositionally biased region" description="Low complexity" evidence="1">
    <location>
        <begin position="11"/>
        <end position="23"/>
    </location>
</feature>
<proteinExistence type="predicted"/>
<evidence type="ECO:0000313" key="3">
    <source>
        <dbReference type="EMBL" id="GJE65758.1"/>
    </source>
</evidence>
<evidence type="ECO:0008006" key="5">
    <source>
        <dbReference type="Google" id="ProtNLM"/>
    </source>
</evidence>
<keyword evidence="2" id="KW-0812">Transmembrane</keyword>
<keyword evidence="2" id="KW-0472">Membrane</keyword>
<keyword evidence="2" id="KW-1133">Transmembrane helix</keyword>
<feature type="transmembrane region" description="Helical" evidence="2">
    <location>
        <begin position="56"/>
        <end position="74"/>
    </location>
</feature>
<gene>
    <name evidence="3" type="ORF">LNAOJCKE_2971</name>
</gene>
<reference evidence="3" key="1">
    <citation type="journal article" date="2021" name="Front. Microbiol.">
        <title>Comprehensive Comparative Genomics and Phenotyping of Methylobacterium Species.</title>
        <authorList>
            <person name="Alessa O."/>
            <person name="Ogura Y."/>
            <person name="Fujitani Y."/>
            <person name="Takami H."/>
            <person name="Hayashi T."/>
            <person name="Sahin N."/>
            <person name="Tani A."/>
        </authorList>
    </citation>
    <scope>NUCLEOTIDE SEQUENCE</scope>
    <source>
        <strain evidence="3">NBRC 15686</strain>
    </source>
</reference>
<evidence type="ECO:0000256" key="1">
    <source>
        <dbReference type="SAM" id="MobiDB-lite"/>
    </source>
</evidence>
<sequence length="213" mass="22997">MKKPPKRKPQQSKPSLQQLTTSTNHKTPTQSPTEALKAPPAEREAKLTFGSVWKDFWSYVGPLITILGLMNYYWPSISIASGVNLDPKQDFQTQFVVTNTGNVPVHGVSFACALVGHRVSIGKLVGGGNTLSPIATLTPGEPASRGCFTKSLSIDGPLLKVTTYYRWPLIGAIASKHAYFSAQRGTDGVFLVPEAAPSPEPPTLLRIGDKPEQ</sequence>
<protein>
    <recommendedName>
        <fullName evidence="5">DUF4232 domain-containing protein</fullName>
    </recommendedName>
</protein>
<dbReference type="Proteomes" id="UP001055039">
    <property type="component" value="Unassembled WGS sequence"/>
</dbReference>
<accession>A0ABQ4UEN5</accession>
<organism evidence="3 4">
    <name type="scientific">Methylorubrum aminovorans</name>
    <dbReference type="NCBI Taxonomy" id="269069"/>
    <lineage>
        <taxon>Bacteria</taxon>
        <taxon>Pseudomonadati</taxon>
        <taxon>Pseudomonadota</taxon>
        <taxon>Alphaproteobacteria</taxon>
        <taxon>Hyphomicrobiales</taxon>
        <taxon>Methylobacteriaceae</taxon>
        <taxon>Methylorubrum</taxon>
    </lineage>
</organism>
<reference evidence="3" key="2">
    <citation type="submission" date="2021-08" db="EMBL/GenBank/DDBJ databases">
        <authorList>
            <person name="Tani A."/>
            <person name="Ola A."/>
            <person name="Ogura Y."/>
            <person name="Katsura K."/>
            <person name="Hayashi T."/>
        </authorList>
    </citation>
    <scope>NUCLEOTIDE SEQUENCE</scope>
    <source>
        <strain evidence="3">NBRC 15686</strain>
    </source>
</reference>
<dbReference type="RefSeq" id="WP_238225190.1">
    <property type="nucleotide sequence ID" value="NZ_BAAADH010000077.1"/>
</dbReference>
<feature type="region of interest" description="Disordered" evidence="1">
    <location>
        <begin position="1"/>
        <end position="41"/>
    </location>
</feature>
<feature type="compositionally biased region" description="Basic residues" evidence="1">
    <location>
        <begin position="1"/>
        <end position="10"/>
    </location>
</feature>
<keyword evidence="4" id="KW-1185">Reference proteome</keyword>
<comment type="caution">
    <text evidence="3">The sequence shown here is derived from an EMBL/GenBank/DDBJ whole genome shotgun (WGS) entry which is preliminary data.</text>
</comment>
<evidence type="ECO:0000256" key="2">
    <source>
        <dbReference type="SAM" id="Phobius"/>
    </source>
</evidence>
<name>A0ABQ4UEN5_9HYPH</name>
<dbReference type="EMBL" id="BPRC01000010">
    <property type="protein sequence ID" value="GJE65758.1"/>
    <property type="molecule type" value="Genomic_DNA"/>
</dbReference>